<dbReference type="RefSeq" id="WP_065170000.1">
    <property type="nucleotide sequence ID" value="NZ_MAGQ01000003.1"/>
</dbReference>
<accession>A0AB36DT36</accession>
<sequence>MKRKNILKFVSLLGIGSFVMLAAASCTSATTPTPNPEPKPTPKPDPMPNPPSGGMNGGDTNPGNGGGMDSSAQQLAAAKTALTTLLNGQTEKVGLYNDYAKIKDDLVKAYTAAKEISDKSDATSQELNNAKTTLETAITNAANSKTSFDEKNPELIKAYNALKETITSEEMSLNQLMDANFETIKNHISNLYKEGKDIITATLDPATGNVPQVMVVNQTNEAIVNATSKLDDWKNNAITLNTSFLKEILKSASLSAATGDNATTVQQQPGDYSFVAYASDIASPNWNFAQRTVWTADNKLVTSPLPNNSQNSAPLTDVSWIYTLSGTGAKYTLTFDYYGPQTGYLYFPYKLVKDTDKNNIGLQYKLNDGNFEQINFAPAQPVEAGPAEPARSTMPQSTPANQTSGENMTAASQLNPTPTVSDINVAKVTLSNLKFGSNTIEFSVPMNKVVPMIGNMYITSDVANKKQIYDSIFGNTSSQTASQTSVSVDLLKGYSLATSWRTYIRQFTGLTDNGRQTSDPVYLIGLIGGSQNRAVARAQMNIKNIPHVNNDGRTFTIYVNAPTQGEYHISGAYLQGSDPARSLKFSTGDMAQNVVTVTNLKQDNWTTLGHFDTNKMDSTNVSGAGNQMKRTLTLNKGLNKIILSGVSNRDTPFIGNLTFTLSDMTQSAASTGTSETTSATKAK</sequence>
<dbReference type="PROSITE" id="PS51257">
    <property type="entry name" value="PROKAR_LIPOPROTEIN"/>
    <property type="match status" value="1"/>
</dbReference>
<organism evidence="4 5">
    <name type="scientific">Mycoplasmoides gallisepticum</name>
    <name type="common">Mycoplasma gallisepticum</name>
    <dbReference type="NCBI Taxonomy" id="2096"/>
    <lineage>
        <taxon>Bacteria</taxon>
        <taxon>Bacillati</taxon>
        <taxon>Mycoplasmatota</taxon>
        <taxon>Mycoplasmoidales</taxon>
        <taxon>Mycoplasmoidaceae</taxon>
        <taxon>Mycoplasmoides</taxon>
    </lineage>
</organism>
<feature type="compositionally biased region" description="Pro residues" evidence="1">
    <location>
        <begin position="33"/>
        <end position="51"/>
    </location>
</feature>
<evidence type="ECO:0000313" key="5">
    <source>
        <dbReference type="Proteomes" id="UP000092188"/>
    </source>
</evidence>
<dbReference type="EMBL" id="MAGQ01000003">
    <property type="protein sequence ID" value="OBU78831.1"/>
    <property type="molecule type" value="Genomic_DNA"/>
</dbReference>
<dbReference type="AlphaFoldDB" id="A0AB36DT36"/>
<feature type="region of interest" description="Disordered" evidence="1">
    <location>
        <begin position="382"/>
        <end position="416"/>
    </location>
</feature>
<keyword evidence="2" id="KW-0732">Signal</keyword>
<feature type="compositionally biased region" description="Polar residues" evidence="1">
    <location>
        <begin position="393"/>
        <end position="416"/>
    </location>
</feature>
<dbReference type="Gene3D" id="2.60.120.260">
    <property type="entry name" value="Galactose-binding domain-like"/>
    <property type="match status" value="1"/>
</dbReference>
<dbReference type="Pfam" id="PF05692">
    <property type="entry name" value="Myco_haema"/>
    <property type="match status" value="1"/>
</dbReference>
<dbReference type="Proteomes" id="UP000092188">
    <property type="component" value="Unassembled WGS sequence"/>
</dbReference>
<feature type="domain" description="Haemagglutinin Mycoplasma" evidence="3">
    <location>
        <begin position="244"/>
        <end position="661"/>
    </location>
</feature>
<protein>
    <recommendedName>
        <fullName evidence="3">Haemagglutinin Mycoplasma domain-containing protein</fullName>
    </recommendedName>
</protein>
<evidence type="ECO:0000259" key="3">
    <source>
        <dbReference type="Pfam" id="PF05692"/>
    </source>
</evidence>
<feature type="chain" id="PRO_5044199736" description="Haemagglutinin Mycoplasma domain-containing protein" evidence="2">
    <location>
        <begin position="23"/>
        <end position="683"/>
    </location>
</feature>
<dbReference type="InterPro" id="IPR008692">
    <property type="entry name" value="Hemogglutn_Mycoplasma"/>
</dbReference>
<feature type="signal peptide" evidence="2">
    <location>
        <begin position="1"/>
        <end position="22"/>
    </location>
</feature>
<reference evidence="4 5" key="1">
    <citation type="submission" date="2016-06" db="EMBL/GenBank/DDBJ databases">
        <authorList>
            <person name="Ricketts C."/>
            <person name="Pickler L."/>
            <person name="Maurer J."/>
            <person name="Ayyampalayam S."/>
            <person name="Garcia M."/>
            <person name="Ferguson-Noel N.M."/>
        </authorList>
    </citation>
    <scope>NUCLEOTIDE SEQUENCE [LARGE SCALE GENOMIC DNA]</scope>
    <source>
        <strain evidence="4 5">K6356</strain>
    </source>
</reference>
<feature type="region of interest" description="Disordered" evidence="1">
    <location>
        <begin position="28"/>
        <end position="73"/>
    </location>
</feature>
<name>A0AB36DT36_MYCGL</name>
<evidence type="ECO:0000313" key="4">
    <source>
        <dbReference type="EMBL" id="OBU78831.1"/>
    </source>
</evidence>
<dbReference type="Pfam" id="PF07554">
    <property type="entry name" value="FIVAR"/>
    <property type="match status" value="2"/>
</dbReference>
<comment type="caution">
    <text evidence="4">The sequence shown here is derived from an EMBL/GenBank/DDBJ whole genome shotgun (WGS) entry which is preliminary data.</text>
</comment>
<proteinExistence type="predicted"/>
<evidence type="ECO:0000256" key="2">
    <source>
        <dbReference type="SAM" id="SignalP"/>
    </source>
</evidence>
<gene>
    <name evidence="4" type="ORF">BAY36_00025</name>
</gene>
<evidence type="ECO:0000256" key="1">
    <source>
        <dbReference type="SAM" id="MobiDB-lite"/>
    </source>
</evidence>